<evidence type="ECO:0000313" key="3">
    <source>
        <dbReference type="Proteomes" id="UP001501083"/>
    </source>
</evidence>
<sequence length="105" mass="11586">MGRVFTVPSARLRPTGRMNLERDYRKKERKASARIWQGAVVALAALLLNGLFATISRGTGDVLRTIVDILGWVVPFGLFAIAFALVISGAWMIWRLRAAFPSARG</sequence>
<evidence type="ECO:0000313" key="2">
    <source>
        <dbReference type="EMBL" id="GAA5075393.1"/>
    </source>
</evidence>
<reference evidence="3" key="1">
    <citation type="journal article" date="2019" name="Int. J. Syst. Evol. Microbiol.">
        <title>The Global Catalogue of Microorganisms (GCM) 10K type strain sequencing project: providing services to taxonomists for standard genome sequencing and annotation.</title>
        <authorList>
            <consortium name="The Broad Institute Genomics Platform"/>
            <consortium name="The Broad Institute Genome Sequencing Center for Infectious Disease"/>
            <person name="Wu L."/>
            <person name="Ma J."/>
        </authorList>
    </citation>
    <scope>NUCLEOTIDE SEQUENCE [LARGE SCALE GENOMIC DNA]</scope>
    <source>
        <strain evidence="3">JCM 19212</strain>
    </source>
</reference>
<dbReference type="EMBL" id="BAABKY010000002">
    <property type="protein sequence ID" value="GAA5075393.1"/>
    <property type="molecule type" value="Genomic_DNA"/>
</dbReference>
<evidence type="ECO:0008006" key="4">
    <source>
        <dbReference type="Google" id="ProtNLM"/>
    </source>
</evidence>
<evidence type="ECO:0000256" key="1">
    <source>
        <dbReference type="SAM" id="Phobius"/>
    </source>
</evidence>
<keyword evidence="3" id="KW-1185">Reference proteome</keyword>
<dbReference type="Proteomes" id="UP001501083">
    <property type="component" value="Unassembled WGS sequence"/>
</dbReference>
<comment type="caution">
    <text evidence="2">The sequence shown here is derived from an EMBL/GenBank/DDBJ whole genome shotgun (WGS) entry which is preliminary data.</text>
</comment>
<keyword evidence="1" id="KW-0472">Membrane</keyword>
<feature type="transmembrane region" description="Helical" evidence="1">
    <location>
        <begin position="69"/>
        <end position="94"/>
    </location>
</feature>
<gene>
    <name evidence="2" type="ORF">GCM10025759_18900</name>
</gene>
<organism evidence="2 3">
    <name type="scientific">Lysobacter panacisoli</name>
    <dbReference type="NCBI Taxonomy" id="1255263"/>
    <lineage>
        <taxon>Bacteria</taxon>
        <taxon>Pseudomonadati</taxon>
        <taxon>Pseudomonadota</taxon>
        <taxon>Gammaproteobacteria</taxon>
        <taxon>Lysobacterales</taxon>
        <taxon>Lysobacteraceae</taxon>
        <taxon>Lysobacter</taxon>
    </lineage>
</organism>
<accession>A0ABP9LG06</accession>
<name>A0ABP9LG06_9GAMM</name>
<protein>
    <recommendedName>
        <fullName evidence="4">DUF1206 domain-containing protein</fullName>
    </recommendedName>
</protein>
<keyword evidence="1" id="KW-0812">Transmembrane</keyword>
<keyword evidence="1" id="KW-1133">Transmembrane helix</keyword>
<proteinExistence type="predicted"/>